<sequence>MALACFLSRSAETALRISHCLRKKKKAMLANPPILTRLTLGNLFLIYLSIFDNAVNETIAEE</sequence>
<dbReference type="EMBL" id="QJKJ01008478">
    <property type="protein sequence ID" value="RDX79641.1"/>
    <property type="molecule type" value="Genomic_DNA"/>
</dbReference>
<accession>A0A371FN26</accession>
<keyword evidence="2" id="KW-1185">Reference proteome</keyword>
<feature type="non-terminal residue" evidence="1">
    <location>
        <position position="1"/>
    </location>
</feature>
<proteinExistence type="predicted"/>
<organism evidence="1 2">
    <name type="scientific">Mucuna pruriens</name>
    <name type="common">Velvet bean</name>
    <name type="synonym">Dolichos pruriens</name>
    <dbReference type="NCBI Taxonomy" id="157652"/>
    <lineage>
        <taxon>Eukaryota</taxon>
        <taxon>Viridiplantae</taxon>
        <taxon>Streptophyta</taxon>
        <taxon>Embryophyta</taxon>
        <taxon>Tracheophyta</taxon>
        <taxon>Spermatophyta</taxon>
        <taxon>Magnoliopsida</taxon>
        <taxon>eudicotyledons</taxon>
        <taxon>Gunneridae</taxon>
        <taxon>Pentapetalae</taxon>
        <taxon>rosids</taxon>
        <taxon>fabids</taxon>
        <taxon>Fabales</taxon>
        <taxon>Fabaceae</taxon>
        <taxon>Papilionoideae</taxon>
        <taxon>50 kb inversion clade</taxon>
        <taxon>NPAAA clade</taxon>
        <taxon>indigoferoid/millettioid clade</taxon>
        <taxon>Phaseoleae</taxon>
        <taxon>Mucuna</taxon>
    </lineage>
</organism>
<name>A0A371FN26_MUCPR</name>
<dbReference type="AlphaFoldDB" id="A0A371FN26"/>
<gene>
    <name evidence="1" type="ORF">CR513_39921</name>
</gene>
<dbReference type="Proteomes" id="UP000257109">
    <property type="component" value="Unassembled WGS sequence"/>
</dbReference>
<evidence type="ECO:0000313" key="1">
    <source>
        <dbReference type="EMBL" id="RDX79641.1"/>
    </source>
</evidence>
<evidence type="ECO:0000313" key="2">
    <source>
        <dbReference type="Proteomes" id="UP000257109"/>
    </source>
</evidence>
<comment type="caution">
    <text evidence="1">The sequence shown here is derived from an EMBL/GenBank/DDBJ whole genome shotgun (WGS) entry which is preliminary data.</text>
</comment>
<reference evidence="1" key="1">
    <citation type="submission" date="2018-05" db="EMBL/GenBank/DDBJ databases">
        <title>Draft genome of Mucuna pruriens seed.</title>
        <authorList>
            <person name="Nnadi N.E."/>
            <person name="Vos R."/>
            <person name="Hasami M.H."/>
            <person name="Devisetty U.K."/>
            <person name="Aguiy J.C."/>
        </authorList>
    </citation>
    <scope>NUCLEOTIDE SEQUENCE [LARGE SCALE GENOMIC DNA]</scope>
    <source>
        <strain evidence="1">JCA_2017</strain>
    </source>
</reference>
<protein>
    <submittedName>
        <fullName evidence="1">Uncharacterized protein</fullName>
    </submittedName>
</protein>